<gene>
    <name evidence="11" type="primary">atpC</name>
    <name evidence="16" type="ORF">SAMN02983006_00385</name>
</gene>
<dbReference type="GO" id="GO:0005524">
    <property type="term" value="F:ATP binding"/>
    <property type="evidence" value="ECO:0007669"/>
    <property type="project" value="UniProtKB-UniRule"/>
</dbReference>
<name>A0A1I4FJ27_9FIRM</name>
<dbReference type="NCBIfam" id="NF009980">
    <property type="entry name" value="PRK13446.1"/>
    <property type="match status" value="1"/>
</dbReference>
<dbReference type="Gene3D" id="1.20.5.440">
    <property type="entry name" value="ATP synthase delta/epsilon subunit, C-terminal domain"/>
    <property type="match status" value="1"/>
</dbReference>
<evidence type="ECO:0000256" key="7">
    <source>
        <dbReference type="ARBA" id="ARBA00023065"/>
    </source>
</evidence>
<dbReference type="InterPro" id="IPR001469">
    <property type="entry name" value="ATP_synth_F1_dsu/esu"/>
</dbReference>
<dbReference type="Proteomes" id="UP000199006">
    <property type="component" value="Unassembled WGS sequence"/>
</dbReference>
<dbReference type="GO" id="GO:0046933">
    <property type="term" value="F:proton-transporting ATP synthase activity, rotational mechanism"/>
    <property type="evidence" value="ECO:0007669"/>
    <property type="project" value="UniProtKB-UniRule"/>
</dbReference>
<evidence type="ECO:0000259" key="15">
    <source>
        <dbReference type="Pfam" id="PF02823"/>
    </source>
</evidence>
<keyword evidence="13" id="KW-0175">Coiled coil</keyword>
<dbReference type="OrthoDB" id="9804110at2"/>
<comment type="subunit">
    <text evidence="11 12">F-type ATPases have 2 components, CF(1) - the catalytic core - and CF(0) - the membrane proton channel. CF(1) has five subunits: alpha(3), beta(3), gamma(1), delta(1), epsilon(1). CF(0) has three main subunits: a, b and c.</text>
</comment>
<keyword evidence="10 11" id="KW-0066">ATP synthesis</keyword>
<evidence type="ECO:0000256" key="13">
    <source>
        <dbReference type="SAM" id="Coils"/>
    </source>
</evidence>
<comment type="similarity">
    <text evidence="3 11 12">Belongs to the ATPase epsilon chain family.</text>
</comment>
<dbReference type="PANTHER" id="PTHR13822">
    <property type="entry name" value="ATP SYNTHASE DELTA/EPSILON CHAIN"/>
    <property type="match status" value="1"/>
</dbReference>
<protein>
    <recommendedName>
        <fullName evidence="11">ATP synthase epsilon chain</fullName>
    </recommendedName>
    <alternativeName>
        <fullName evidence="11">ATP synthase F1 sector epsilon subunit</fullName>
    </alternativeName>
    <alternativeName>
        <fullName evidence="11">F-ATPase epsilon subunit</fullName>
    </alternativeName>
</protein>
<comment type="function">
    <text evidence="1 11">Produces ATP from ADP in the presence of a proton gradient across the membrane.</text>
</comment>
<keyword evidence="5 11" id="KW-1003">Cell membrane</keyword>
<dbReference type="InterPro" id="IPR020547">
    <property type="entry name" value="ATP_synth_F1_esu_C"/>
</dbReference>
<evidence type="ECO:0000256" key="1">
    <source>
        <dbReference type="ARBA" id="ARBA00003543"/>
    </source>
</evidence>
<comment type="subcellular location">
    <subcellularLocation>
        <location evidence="2 11">Cell membrane</location>
        <topology evidence="2 11">Peripheral membrane protein</topology>
    </subcellularLocation>
</comment>
<keyword evidence="6 11" id="KW-0375">Hydrogen ion transport</keyword>
<dbReference type="HAMAP" id="MF_00530">
    <property type="entry name" value="ATP_synth_epsil_bac"/>
    <property type="match status" value="1"/>
</dbReference>
<evidence type="ECO:0000256" key="5">
    <source>
        <dbReference type="ARBA" id="ARBA00022475"/>
    </source>
</evidence>
<dbReference type="AlphaFoldDB" id="A0A1I4FJ27"/>
<keyword evidence="9 11" id="KW-0139">CF(1)</keyword>
<evidence type="ECO:0000256" key="6">
    <source>
        <dbReference type="ARBA" id="ARBA00022781"/>
    </source>
</evidence>
<dbReference type="InterPro" id="IPR036771">
    <property type="entry name" value="ATPsynth_dsu/esu_N"/>
</dbReference>
<evidence type="ECO:0000256" key="9">
    <source>
        <dbReference type="ARBA" id="ARBA00023196"/>
    </source>
</evidence>
<dbReference type="InterPro" id="IPR020546">
    <property type="entry name" value="ATP_synth_F1_dsu/esu_N"/>
</dbReference>
<evidence type="ECO:0000313" key="16">
    <source>
        <dbReference type="EMBL" id="SFL17922.1"/>
    </source>
</evidence>
<evidence type="ECO:0000256" key="3">
    <source>
        <dbReference type="ARBA" id="ARBA00005712"/>
    </source>
</evidence>
<feature type="domain" description="ATP synthase F1 complex delta/epsilon subunit N-terminal" evidence="15">
    <location>
        <begin position="7"/>
        <end position="85"/>
    </location>
</feature>
<proteinExistence type="inferred from homology"/>
<dbReference type="GO" id="GO:0005886">
    <property type="term" value="C:plasma membrane"/>
    <property type="evidence" value="ECO:0007669"/>
    <property type="project" value="UniProtKB-SubCell"/>
</dbReference>
<organism evidence="16 17">
    <name type="scientific">Halanaerobium salsuginis</name>
    <dbReference type="NCBI Taxonomy" id="29563"/>
    <lineage>
        <taxon>Bacteria</taxon>
        <taxon>Bacillati</taxon>
        <taxon>Bacillota</taxon>
        <taxon>Clostridia</taxon>
        <taxon>Halanaerobiales</taxon>
        <taxon>Halanaerobiaceae</taxon>
        <taxon>Halanaerobium</taxon>
    </lineage>
</organism>
<evidence type="ECO:0000256" key="11">
    <source>
        <dbReference type="HAMAP-Rule" id="MF_00530"/>
    </source>
</evidence>
<evidence type="ECO:0000256" key="10">
    <source>
        <dbReference type="ARBA" id="ARBA00023310"/>
    </source>
</evidence>
<dbReference type="SUPFAM" id="SSF51344">
    <property type="entry name" value="Epsilon subunit of F1F0-ATP synthase N-terminal domain"/>
    <property type="match status" value="1"/>
</dbReference>
<dbReference type="InterPro" id="IPR036794">
    <property type="entry name" value="ATP_F1_dsu/esu_C_sf"/>
</dbReference>
<dbReference type="SUPFAM" id="SSF46604">
    <property type="entry name" value="Epsilon subunit of F1F0-ATP synthase C-terminal domain"/>
    <property type="match status" value="1"/>
</dbReference>
<evidence type="ECO:0000256" key="4">
    <source>
        <dbReference type="ARBA" id="ARBA00022448"/>
    </source>
</evidence>
<dbReference type="PANTHER" id="PTHR13822:SF10">
    <property type="entry name" value="ATP SYNTHASE EPSILON CHAIN, CHLOROPLASTIC"/>
    <property type="match status" value="1"/>
</dbReference>
<dbReference type="GO" id="GO:0045259">
    <property type="term" value="C:proton-transporting ATP synthase complex"/>
    <property type="evidence" value="ECO:0007669"/>
    <property type="project" value="UniProtKB-KW"/>
</dbReference>
<keyword evidence="8 11" id="KW-0472">Membrane</keyword>
<keyword evidence="7 11" id="KW-0406">Ion transport</keyword>
<reference evidence="16 17" key="1">
    <citation type="submission" date="2016-10" db="EMBL/GenBank/DDBJ databases">
        <authorList>
            <person name="de Groot N.N."/>
        </authorList>
    </citation>
    <scope>NUCLEOTIDE SEQUENCE [LARGE SCALE GENOMIC DNA]</scope>
    <source>
        <strain evidence="16 17">ATCC 51327</strain>
    </source>
</reference>
<evidence type="ECO:0000256" key="12">
    <source>
        <dbReference type="RuleBase" id="RU003656"/>
    </source>
</evidence>
<evidence type="ECO:0000259" key="14">
    <source>
        <dbReference type="Pfam" id="PF00401"/>
    </source>
</evidence>
<evidence type="ECO:0000313" key="17">
    <source>
        <dbReference type="Proteomes" id="UP000199006"/>
    </source>
</evidence>
<dbReference type="STRING" id="29563.SAMN02983006_00385"/>
<keyword evidence="4 11" id="KW-0813">Transport</keyword>
<keyword evidence="17" id="KW-1185">Reference proteome</keyword>
<dbReference type="Pfam" id="PF02823">
    <property type="entry name" value="ATP-synt_DE_N"/>
    <property type="match status" value="1"/>
</dbReference>
<accession>A0A1I4FJ27</accession>
<dbReference type="Gene3D" id="2.60.15.10">
    <property type="entry name" value="F0F1 ATP synthase delta/epsilon subunit, N-terminal"/>
    <property type="match status" value="1"/>
</dbReference>
<feature type="coiled-coil region" evidence="13">
    <location>
        <begin position="93"/>
        <end position="120"/>
    </location>
</feature>
<evidence type="ECO:0000256" key="8">
    <source>
        <dbReference type="ARBA" id="ARBA00023136"/>
    </source>
</evidence>
<dbReference type="EMBL" id="FOTI01000003">
    <property type="protein sequence ID" value="SFL17922.1"/>
    <property type="molecule type" value="Genomic_DNA"/>
</dbReference>
<dbReference type="FunFam" id="1.20.5.440:FF:000001">
    <property type="entry name" value="ATP synthase epsilon chain"/>
    <property type="match status" value="1"/>
</dbReference>
<dbReference type="RefSeq" id="WP_089858791.1">
    <property type="nucleotide sequence ID" value="NZ_FOTI01000003.1"/>
</dbReference>
<feature type="domain" description="ATP synthase epsilon subunit C-terminal" evidence="14">
    <location>
        <begin position="89"/>
        <end position="134"/>
    </location>
</feature>
<dbReference type="NCBIfam" id="TIGR01216">
    <property type="entry name" value="ATP_synt_epsi"/>
    <property type="match status" value="1"/>
</dbReference>
<sequence length="144" mass="15708">MAAAPKIQLDVVTPQKLAYSDQVDLIEGPAVDGLIGILPKHAPLVTAMKIGVVRVVKDGEEIQIAISEGFMEVRPDQINLVVRTAELPEEIDIERAESARDRAEEKLQSSGENIDFARAEASYERAVARLKAAGHNDRSYTTTV</sequence>
<evidence type="ECO:0000256" key="2">
    <source>
        <dbReference type="ARBA" id="ARBA00004202"/>
    </source>
</evidence>
<dbReference type="Pfam" id="PF00401">
    <property type="entry name" value="ATP-synt_DE"/>
    <property type="match status" value="1"/>
</dbReference>
<dbReference type="CDD" id="cd12152">
    <property type="entry name" value="F1-ATPase_delta"/>
    <property type="match status" value="1"/>
</dbReference>